<feature type="non-terminal residue" evidence="1">
    <location>
        <position position="191"/>
    </location>
</feature>
<gene>
    <name evidence="1" type="ORF">R5W23_001398</name>
</gene>
<dbReference type="EMBL" id="JAXBLV010000176">
    <property type="protein sequence ID" value="MDY3560173.1"/>
    <property type="molecule type" value="Genomic_DNA"/>
</dbReference>
<evidence type="ECO:0000313" key="1">
    <source>
        <dbReference type="EMBL" id="MDY3560173.1"/>
    </source>
</evidence>
<organism evidence="1 2">
    <name type="scientific">Gemmata algarum</name>
    <dbReference type="NCBI Taxonomy" id="2975278"/>
    <lineage>
        <taxon>Bacteria</taxon>
        <taxon>Pseudomonadati</taxon>
        <taxon>Planctomycetota</taxon>
        <taxon>Planctomycetia</taxon>
        <taxon>Gemmatales</taxon>
        <taxon>Gemmataceae</taxon>
        <taxon>Gemmata</taxon>
    </lineage>
</organism>
<reference evidence="2" key="1">
    <citation type="journal article" date="2023" name="Mar. Drugs">
        <title>Gemmata algarum, a Novel Planctomycete Isolated from an Algal Mat, Displays Antimicrobial Activity.</title>
        <authorList>
            <person name="Kumar G."/>
            <person name="Kallscheuer N."/>
            <person name="Kashif M."/>
            <person name="Ahamad S."/>
            <person name="Jagadeeshwari U."/>
            <person name="Pannikurungottu S."/>
            <person name="Haufschild T."/>
            <person name="Kabuu M."/>
            <person name="Sasikala C."/>
            <person name="Jogler C."/>
            <person name="Ramana C."/>
        </authorList>
    </citation>
    <scope>NUCLEOTIDE SEQUENCE [LARGE SCALE GENOMIC DNA]</scope>
    <source>
        <strain evidence="2">JC673</strain>
    </source>
</reference>
<dbReference type="Proteomes" id="UP001272242">
    <property type="component" value="Unassembled WGS sequence"/>
</dbReference>
<evidence type="ECO:0000313" key="2">
    <source>
        <dbReference type="Proteomes" id="UP001272242"/>
    </source>
</evidence>
<comment type="caution">
    <text evidence="1">The sequence shown here is derived from an EMBL/GenBank/DDBJ whole genome shotgun (WGS) entry which is preliminary data.</text>
</comment>
<accession>A0ABU5F227</accession>
<proteinExistence type="predicted"/>
<protein>
    <submittedName>
        <fullName evidence="1">Uncharacterized protein</fullName>
    </submittedName>
</protein>
<sequence>MTLTGHVEFTRAYYHCRDCARGHYPADEPLGLRDDRLSPTLRPLATLAGTLASFTDAADDILRRFAGIRLSAGPVWAATERAGADLLADTDGVILPMPTGNPWDFTRPDGNGSVGYVGLDAFSVPMQQPDARKAEWRMMYVGVLYTPDKEHTEYVSGWDLDEVAARLRRVAVARGFGRAGRVVAVMDGGNG</sequence>
<keyword evidence="2" id="KW-1185">Reference proteome</keyword>
<name>A0ABU5F227_9BACT</name>